<reference evidence="3" key="3">
    <citation type="submission" date="2015-04" db="UniProtKB">
        <authorList>
            <consortium name="EnsemblPlants"/>
        </authorList>
    </citation>
    <scope>IDENTIFICATION</scope>
    <source>
        <strain evidence="3">cv. Jemalong A17</strain>
    </source>
</reference>
<protein>
    <submittedName>
        <fullName evidence="2">Serine carboxypeptidase-like protein</fullName>
    </submittedName>
</protein>
<accession>G7KNJ0</accession>
<keyword evidence="2" id="KW-0378">Hydrolase</keyword>
<dbReference type="STRING" id="3880.G7KNJ0"/>
<dbReference type="EMBL" id="CM001222">
    <property type="protein sequence ID" value="AES76744.1"/>
    <property type="molecule type" value="Genomic_DNA"/>
</dbReference>
<dbReference type="GO" id="GO:0004185">
    <property type="term" value="F:serine-type carboxypeptidase activity"/>
    <property type="evidence" value="ECO:0007669"/>
    <property type="project" value="InterPro"/>
</dbReference>
<dbReference type="EnsemblPlants" id="AES76744">
    <property type="protein sequence ID" value="AES76744"/>
    <property type="gene ID" value="MTR_6g086380"/>
</dbReference>
<dbReference type="eggNOG" id="KOG1282">
    <property type="taxonomic scope" value="Eukaryota"/>
</dbReference>
<gene>
    <name evidence="2" type="ordered locus">MTR_6g086380</name>
</gene>
<evidence type="ECO:0000313" key="4">
    <source>
        <dbReference type="Proteomes" id="UP000002051"/>
    </source>
</evidence>
<organism evidence="2 4">
    <name type="scientific">Medicago truncatula</name>
    <name type="common">Barrel medic</name>
    <name type="synonym">Medicago tribuloides</name>
    <dbReference type="NCBI Taxonomy" id="3880"/>
    <lineage>
        <taxon>Eukaryota</taxon>
        <taxon>Viridiplantae</taxon>
        <taxon>Streptophyta</taxon>
        <taxon>Embryophyta</taxon>
        <taxon>Tracheophyta</taxon>
        <taxon>Spermatophyta</taxon>
        <taxon>Magnoliopsida</taxon>
        <taxon>eudicotyledons</taxon>
        <taxon>Gunneridae</taxon>
        <taxon>Pentapetalae</taxon>
        <taxon>rosids</taxon>
        <taxon>fabids</taxon>
        <taxon>Fabales</taxon>
        <taxon>Fabaceae</taxon>
        <taxon>Papilionoideae</taxon>
        <taxon>50 kb inversion clade</taxon>
        <taxon>NPAAA clade</taxon>
        <taxon>Hologalegina</taxon>
        <taxon>IRL clade</taxon>
        <taxon>Trifolieae</taxon>
        <taxon>Medicago</taxon>
    </lineage>
</organism>
<dbReference type="AlphaFoldDB" id="G7KNJ0"/>
<dbReference type="Pfam" id="PF00450">
    <property type="entry name" value="Peptidase_S10"/>
    <property type="match status" value="1"/>
</dbReference>
<dbReference type="PaxDb" id="3880-AES76744"/>
<dbReference type="Proteomes" id="UP000002051">
    <property type="component" value="Chromosome 6"/>
</dbReference>
<name>G7KNJ0_MEDTR</name>
<dbReference type="InterPro" id="IPR029058">
    <property type="entry name" value="AB_hydrolase_fold"/>
</dbReference>
<proteinExistence type="inferred from homology"/>
<evidence type="ECO:0000313" key="2">
    <source>
        <dbReference type="EMBL" id="AES76744.1"/>
    </source>
</evidence>
<dbReference type="GO" id="GO:0006508">
    <property type="term" value="P:proteolysis"/>
    <property type="evidence" value="ECO:0007669"/>
    <property type="project" value="InterPro"/>
</dbReference>
<dbReference type="Gene3D" id="3.40.50.1820">
    <property type="entry name" value="alpha/beta hydrolase"/>
    <property type="match status" value="1"/>
</dbReference>
<reference evidence="2 4" key="1">
    <citation type="journal article" date="2011" name="Nature">
        <title>The Medicago genome provides insight into the evolution of rhizobial symbioses.</title>
        <authorList>
            <person name="Young N.D."/>
            <person name="Debelle F."/>
            <person name="Oldroyd G.E."/>
            <person name="Geurts R."/>
            <person name="Cannon S.B."/>
            <person name="Udvardi M.K."/>
            <person name="Benedito V.A."/>
            <person name="Mayer K.F."/>
            <person name="Gouzy J."/>
            <person name="Schoof H."/>
            <person name="Van de Peer Y."/>
            <person name="Proost S."/>
            <person name="Cook D.R."/>
            <person name="Meyers B.C."/>
            <person name="Spannagl M."/>
            <person name="Cheung F."/>
            <person name="De Mita S."/>
            <person name="Krishnakumar V."/>
            <person name="Gundlach H."/>
            <person name="Zhou S."/>
            <person name="Mudge J."/>
            <person name="Bharti A.K."/>
            <person name="Murray J.D."/>
            <person name="Naoumkina M.A."/>
            <person name="Rosen B."/>
            <person name="Silverstein K.A."/>
            <person name="Tang H."/>
            <person name="Rombauts S."/>
            <person name="Zhao P.X."/>
            <person name="Zhou P."/>
            <person name="Barbe V."/>
            <person name="Bardou P."/>
            <person name="Bechner M."/>
            <person name="Bellec A."/>
            <person name="Berger A."/>
            <person name="Berges H."/>
            <person name="Bidwell S."/>
            <person name="Bisseling T."/>
            <person name="Choisne N."/>
            <person name="Couloux A."/>
            <person name="Denny R."/>
            <person name="Deshpande S."/>
            <person name="Dai X."/>
            <person name="Doyle J.J."/>
            <person name="Dudez A.M."/>
            <person name="Farmer A.D."/>
            <person name="Fouteau S."/>
            <person name="Franken C."/>
            <person name="Gibelin C."/>
            <person name="Gish J."/>
            <person name="Goldstein S."/>
            <person name="Gonzalez A.J."/>
            <person name="Green P.J."/>
            <person name="Hallab A."/>
            <person name="Hartog M."/>
            <person name="Hua A."/>
            <person name="Humphray S.J."/>
            <person name="Jeong D.H."/>
            <person name="Jing Y."/>
            <person name="Jocker A."/>
            <person name="Kenton S.M."/>
            <person name="Kim D.J."/>
            <person name="Klee K."/>
            <person name="Lai H."/>
            <person name="Lang C."/>
            <person name="Lin S."/>
            <person name="Macmil S.L."/>
            <person name="Magdelenat G."/>
            <person name="Matthews L."/>
            <person name="McCorrison J."/>
            <person name="Monaghan E.L."/>
            <person name="Mun J.H."/>
            <person name="Najar F.Z."/>
            <person name="Nicholson C."/>
            <person name="Noirot C."/>
            <person name="O'Bleness M."/>
            <person name="Paule C.R."/>
            <person name="Poulain J."/>
            <person name="Prion F."/>
            <person name="Qin B."/>
            <person name="Qu C."/>
            <person name="Retzel E.F."/>
            <person name="Riddle C."/>
            <person name="Sallet E."/>
            <person name="Samain S."/>
            <person name="Samson N."/>
            <person name="Sanders I."/>
            <person name="Saurat O."/>
            <person name="Scarpelli C."/>
            <person name="Schiex T."/>
            <person name="Segurens B."/>
            <person name="Severin A.J."/>
            <person name="Sherrier D.J."/>
            <person name="Shi R."/>
            <person name="Sims S."/>
            <person name="Singer S.R."/>
            <person name="Sinharoy S."/>
            <person name="Sterck L."/>
            <person name="Viollet A."/>
            <person name="Wang B.B."/>
            <person name="Wang K."/>
            <person name="Wang M."/>
            <person name="Wang X."/>
            <person name="Warfsmann J."/>
            <person name="Weissenbach J."/>
            <person name="White D.D."/>
            <person name="White J.D."/>
            <person name="Wiley G.B."/>
            <person name="Wincker P."/>
            <person name="Xing Y."/>
            <person name="Yang L."/>
            <person name="Yao Z."/>
            <person name="Ying F."/>
            <person name="Zhai J."/>
            <person name="Zhou L."/>
            <person name="Zuber A."/>
            <person name="Denarie J."/>
            <person name="Dixon R.A."/>
            <person name="May G.D."/>
            <person name="Schwartz D.C."/>
            <person name="Rogers J."/>
            <person name="Quetier F."/>
            <person name="Town C.D."/>
            <person name="Roe B.A."/>
        </authorList>
    </citation>
    <scope>NUCLEOTIDE SEQUENCE [LARGE SCALE GENOMIC DNA]</scope>
    <source>
        <strain evidence="2">A17</strain>
        <strain evidence="3 4">cv. Jemalong A17</strain>
    </source>
</reference>
<keyword evidence="2" id="KW-0645">Protease</keyword>
<comment type="similarity">
    <text evidence="1">Belongs to the peptidase S10 family.</text>
</comment>
<evidence type="ECO:0000313" key="3">
    <source>
        <dbReference type="EnsemblPlants" id="AES76744"/>
    </source>
</evidence>
<sequence>MQQNLYELRSLGKVLEEAGVLSESVSKLEAIQSDDGTTLKEELLGSDVVYSWRLGIFEYENSLTFATIWGAAHMVPYTRPSRAPHLFSSFVNGRRLSYTT</sequence>
<dbReference type="SUPFAM" id="SSF53474">
    <property type="entry name" value="alpha/beta-Hydrolases"/>
    <property type="match status" value="1"/>
</dbReference>
<dbReference type="InterPro" id="IPR001563">
    <property type="entry name" value="Peptidase_S10"/>
</dbReference>
<dbReference type="HOGENOM" id="CLU_2310267_0_0_1"/>
<keyword evidence="4" id="KW-1185">Reference proteome</keyword>
<reference evidence="2 4" key="2">
    <citation type="journal article" date="2014" name="BMC Genomics">
        <title>An improved genome release (version Mt4.0) for the model legume Medicago truncatula.</title>
        <authorList>
            <person name="Tang H."/>
            <person name="Krishnakumar V."/>
            <person name="Bidwell S."/>
            <person name="Rosen B."/>
            <person name="Chan A."/>
            <person name="Zhou S."/>
            <person name="Gentzbittel L."/>
            <person name="Childs K.L."/>
            <person name="Yandell M."/>
            <person name="Gundlach H."/>
            <person name="Mayer K.F."/>
            <person name="Schwartz D.C."/>
            <person name="Town C.D."/>
        </authorList>
    </citation>
    <scope>GENOME REANNOTATION</scope>
    <source>
        <strain evidence="3 4">cv. Jemalong A17</strain>
    </source>
</reference>
<keyword evidence="2" id="KW-0121">Carboxypeptidase</keyword>
<evidence type="ECO:0000256" key="1">
    <source>
        <dbReference type="ARBA" id="ARBA00009431"/>
    </source>
</evidence>